<feature type="region of interest" description="Disordered" evidence="1">
    <location>
        <begin position="1"/>
        <end position="66"/>
    </location>
</feature>
<feature type="compositionally biased region" description="Basic and acidic residues" evidence="1">
    <location>
        <begin position="1"/>
        <end position="13"/>
    </location>
</feature>
<reference evidence="2 3" key="1">
    <citation type="submission" date="2013-08" db="EMBL/GenBank/DDBJ databases">
        <authorList>
            <person name="Weinstock G."/>
            <person name="Sodergren E."/>
            <person name="Wylie T."/>
            <person name="Fulton L."/>
            <person name="Fulton R."/>
            <person name="Fronick C."/>
            <person name="O'Laughlin M."/>
            <person name="Godfrey J."/>
            <person name="Miner T."/>
            <person name="Herter B."/>
            <person name="Appelbaum E."/>
            <person name="Cordes M."/>
            <person name="Lek S."/>
            <person name="Wollam A."/>
            <person name="Pepin K.H."/>
            <person name="Palsikar V.B."/>
            <person name="Mitreva M."/>
            <person name="Wilson R.K."/>
        </authorList>
    </citation>
    <scope>NUCLEOTIDE SEQUENCE [LARGE SCALE GENOMIC DNA]</scope>
    <source>
        <strain evidence="2 3">ATCC 14665</strain>
    </source>
</reference>
<comment type="caution">
    <text evidence="2">The sequence shown here is derived from an EMBL/GenBank/DDBJ whole genome shotgun (WGS) entry which is preliminary data.</text>
</comment>
<evidence type="ECO:0000256" key="1">
    <source>
        <dbReference type="SAM" id="MobiDB-lite"/>
    </source>
</evidence>
<gene>
    <name evidence="2" type="ORF">N136_00686</name>
</gene>
<dbReference type="EMBL" id="AWVQ01000069">
    <property type="protein sequence ID" value="ERK72954.1"/>
    <property type="molecule type" value="Genomic_DNA"/>
</dbReference>
<dbReference type="PATRIC" id="fig|1358026.3.peg.593"/>
<dbReference type="HOGENOM" id="CLU_2825835_0_0_11"/>
<dbReference type="AlphaFoldDB" id="U2RWS0"/>
<evidence type="ECO:0000313" key="3">
    <source>
        <dbReference type="Proteomes" id="UP000016605"/>
    </source>
</evidence>
<dbReference type="Proteomes" id="UP000016605">
    <property type="component" value="Unassembled WGS sequence"/>
</dbReference>
<name>U2RWS0_LEIAQ</name>
<organism evidence="2 3">
    <name type="scientific">Leifsonia aquatica ATCC 14665</name>
    <dbReference type="NCBI Taxonomy" id="1358026"/>
    <lineage>
        <taxon>Bacteria</taxon>
        <taxon>Bacillati</taxon>
        <taxon>Actinomycetota</taxon>
        <taxon>Actinomycetes</taxon>
        <taxon>Micrococcales</taxon>
        <taxon>Microbacteriaceae</taxon>
        <taxon>Leifsonia</taxon>
    </lineage>
</organism>
<sequence length="66" mass="6823">MTAARAHEKRPDSGKQGGSPRQDEGSQSASAASFGWIDGCRSGSGSPVGSGEKSLPSFLSEFRSHL</sequence>
<protein>
    <submittedName>
        <fullName evidence="2">Uncharacterized protein</fullName>
    </submittedName>
</protein>
<evidence type="ECO:0000313" key="2">
    <source>
        <dbReference type="EMBL" id="ERK72954.1"/>
    </source>
</evidence>
<proteinExistence type="predicted"/>
<accession>U2RWS0</accession>